<evidence type="ECO:0000313" key="3">
    <source>
        <dbReference type="Proteomes" id="UP000030689"/>
    </source>
</evidence>
<dbReference type="Gene3D" id="3.80.10.10">
    <property type="entry name" value="Ribonuclease Inhibitor"/>
    <property type="match status" value="1"/>
</dbReference>
<evidence type="ECO:0000313" key="2">
    <source>
        <dbReference type="EMBL" id="ESQ39636.1"/>
    </source>
</evidence>
<dbReference type="GO" id="GO:0043531">
    <property type="term" value="F:ADP binding"/>
    <property type="evidence" value="ECO:0007669"/>
    <property type="project" value="InterPro"/>
</dbReference>
<dbReference type="EMBL" id="KI517465">
    <property type="protein sequence ID" value="ESQ39636.1"/>
    <property type="molecule type" value="Genomic_DNA"/>
</dbReference>
<dbReference type="Proteomes" id="UP000030689">
    <property type="component" value="Unassembled WGS sequence"/>
</dbReference>
<dbReference type="PROSITE" id="PS50104">
    <property type="entry name" value="TIR"/>
    <property type="match status" value="1"/>
</dbReference>
<dbReference type="InterPro" id="IPR002182">
    <property type="entry name" value="NB-ARC"/>
</dbReference>
<dbReference type="SUPFAM" id="SSF52540">
    <property type="entry name" value="P-loop containing nucleoside triphosphate hydrolases"/>
    <property type="match status" value="1"/>
</dbReference>
<dbReference type="Pfam" id="PF01582">
    <property type="entry name" value="TIR"/>
    <property type="match status" value="1"/>
</dbReference>
<dbReference type="PRINTS" id="PR00364">
    <property type="entry name" value="DISEASERSIST"/>
</dbReference>
<feature type="non-terminal residue" evidence="2">
    <location>
        <position position="600"/>
    </location>
</feature>
<dbReference type="OMA" id="CQMNEIY"/>
<protein>
    <recommendedName>
        <fullName evidence="1">TIR domain-containing protein</fullName>
    </recommendedName>
</protein>
<dbReference type="SUPFAM" id="SSF52047">
    <property type="entry name" value="RNI-like"/>
    <property type="match status" value="1"/>
</dbReference>
<sequence length="600" mass="68887">MDKNEETEYPVHINYNENDSSVSPFISHLIPAIRRKVTSSFYGFTLLLVIFSRDYAYSVSCLEKLVKALESSRSDENSYVVVPVFYGVSRLAVKQQLATFSDAFTEHRRSYPADQVTKWRRALKEAAEFLGHEYNDESSEESEFLEKIVEYVFEILYPTKEIGIYSRQMEIEDLLCKQAWGLRTLGIFGEPHIGKTVLARAVFGRMFGGYDATIFVKDFHTEFTEMRLEPLPSDFLCGTPMEKFDLNDSDSVPCHRQKRVLVVLDDVRIAQDAKSFLGAVDQFGPGSLIIITSRDKTVLEECQMNEIYELKGLNDEDALKLFTRCAFGNGVIEQNLLDLSMRVIKCSDGNPSSLISHAQELKGKTMIEMESMLLKICHDVQDRLKLFEGPPVHIVDACVDTMKNTSFCLISYENDYEHGVLVCHILIHLYVTGFCECPILTEQLAFFLILVLMCFQDTRYLSEKLHHSHVSESVPSALRDSHLDHDPAVQTLSLNPFFIYQEFACQFQKLKFWRWGRYYKSFSMLRRIKLGQLVTLVEVEEISEARQLEHIDLQDCTSLESILVTDKLERLQVLNLSGCNGIKRFPNIVRTIRELNLEGT</sequence>
<feature type="domain" description="TIR" evidence="1">
    <location>
        <begin position="1"/>
        <end position="156"/>
    </location>
</feature>
<dbReference type="STRING" id="72664.V4N333"/>
<dbReference type="PANTHER" id="PTHR11017:SF412">
    <property type="entry name" value="DISEASE RESISTANCE PROTEIN (TIR-NBS-LRR CLASS)"/>
    <property type="match status" value="1"/>
</dbReference>
<dbReference type="SMART" id="SM00255">
    <property type="entry name" value="TIR"/>
    <property type="match status" value="1"/>
</dbReference>
<dbReference type="InterPro" id="IPR032675">
    <property type="entry name" value="LRR_dom_sf"/>
</dbReference>
<dbReference type="SUPFAM" id="SSF52200">
    <property type="entry name" value="Toll/Interleukin receptor TIR domain"/>
    <property type="match status" value="1"/>
</dbReference>
<dbReference type="Gene3D" id="3.40.50.300">
    <property type="entry name" value="P-loop containing nucleotide triphosphate hydrolases"/>
    <property type="match status" value="1"/>
</dbReference>
<gene>
    <name evidence="2" type="ORF">EUTSA_v10001191mg</name>
</gene>
<evidence type="ECO:0000259" key="1">
    <source>
        <dbReference type="PROSITE" id="PS50104"/>
    </source>
</evidence>
<dbReference type="Gramene" id="ESQ39636">
    <property type="protein sequence ID" value="ESQ39636"/>
    <property type="gene ID" value="EUTSA_v10001191mg"/>
</dbReference>
<dbReference type="Gene3D" id="3.40.50.10140">
    <property type="entry name" value="Toll/interleukin-1 receptor homology (TIR) domain"/>
    <property type="match status" value="1"/>
</dbReference>
<dbReference type="Pfam" id="PF00931">
    <property type="entry name" value="NB-ARC"/>
    <property type="match status" value="1"/>
</dbReference>
<dbReference type="InterPro" id="IPR044974">
    <property type="entry name" value="Disease_R_plants"/>
</dbReference>
<name>V4N333_EUTSA</name>
<reference evidence="2 3" key="1">
    <citation type="journal article" date="2013" name="Front. Plant Sci.">
        <title>The Reference Genome of the Halophytic Plant Eutrema salsugineum.</title>
        <authorList>
            <person name="Yang R."/>
            <person name="Jarvis D.E."/>
            <person name="Chen H."/>
            <person name="Beilstein M.A."/>
            <person name="Grimwood J."/>
            <person name="Jenkins J."/>
            <person name="Shu S."/>
            <person name="Prochnik S."/>
            <person name="Xin M."/>
            <person name="Ma C."/>
            <person name="Schmutz J."/>
            <person name="Wing R.A."/>
            <person name="Mitchell-Olds T."/>
            <person name="Schumaker K.S."/>
            <person name="Wang X."/>
        </authorList>
    </citation>
    <scope>NUCLEOTIDE SEQUENCE [LARGE SCALE GENOMIC DNA]</scope>
</reference>
<accession>V4N333</accession>
<dbReference type="PANTHER" id="PTHR11017">
    <property type="entry name" value="LEUCINE-RICH REPEAT-CONTAINING PROTEIN"/>
    <property type="match status" value="1"/>
</dbReference>
<dbReference type="InterPro" id="IPR000157">
    <property type="entry name" value="TIR_dom"/>
</dbReference>
<keyword evidence="3" id="KW-1185">Reference proteome</keyword>
<dbReference type="AlphaFoldDB" id="V4N333"/>
<dbReference type="InterPro" id="IPR027417">
    <property type="entry name" value="P-loop_NTPase"/>
</dbReference>
<organism evidence="2 3">
    <name type="scientific">Eutrema salsugineum</name>
    <name type="common">Saltwater cress</name>
    <name type="synonym">Sisymbrium salsugineum</name>
    <dbReference type="NCBI Taxonomy" id="72664"/>
    <lineage>
        <taxon>Eukaryota</taxon>
        <taxon>Viridiplantae</taxon>
        <taxon>Streptophyta</taxon>
        <taxon>Embryophyta</taxon>
        <taxon>Tracheophyta</taxon>
        <taxon>Spermatophyta</taxon>
        <taxon>Magnoliopsida</taxon>
        <taxon>eudicotyledons</taxon>
        <taxon>Gunneridae</taxon>
        <taxon>Pentapetalae</taxon>
        <taxon>rosids</taxon>
        <taxon>malvids</taxon>
        <taxon>Brassicales</taxon>
        <taxon>Brassicaceae</taxon>
        <taxon>Eutremeae</taxon>
        <taxon>Eutrema</taxon>
    </lineage>
</organism>
<proteinExistence type="predicted"/>
<dbReference type="KEGG" id="eus:EUTSA_v10001191mg"/>
<dbReference type="GO" id="GO:0006952">
    <property type="term" value="P:defense response"/>
    <property type="evidence" value="ECO:0007669"/>
    <property type="project" value="InterPro"/>
</dbReference>
<dbReference type="GO" id="GO:0007165">
    <property type="term" value="P:signal transduction"/>
    <property type="evidence" value="ECO:0007669"/>
    <property type="project" value="InterPro"/>
</dbReference>
<dbReference type="InterPro" id="IPR035897">
    <property type="entry name" value="Toll_tir_struct_dom_sf"/>
</dbReference>